<keyword evidence="4" id="KW-1185">Reference proteome</keyword>
<dbReference type="Pfam" id="PF00857">
    <property type="entry name" value="Isochorismatase"/>
    <property type="match status" value="1"/>
</dbReference>
<dbReference type="PANTHER" id="PTHR43540">
    <property type="entry name" value="PEROXYUREIDOACRYLATE/UREIDOACRYLATE AMIDOHYDROLASE-RELATED"/>
    <property type="match status" value="1"/>
</dbReference>
<dbReference type="RefSeq" id="WP_075638032.1">
    <property type="nucleotide sequence ID" value="NZ_MKIM01000021.1"/>
</dbReference>
<dbReference type="InterPro" id="IPR036380">
    <property type="entry name" value="Isochorismatase-like_sf"/>
</dbReference>
<dbReference type="STRING" id="1867956.BJF95_04095"/>
<reference evidence="3 4" key="1">
    <citation type="submission" date="2016-09" db="EMBL/GenBank/DDBJ databases">
        <title>Rhizobium oryziradicis sp. nov., isolated from the root of rice.</title>
        <authorList>
            <person name="Zhao J."/>
            <person name="Zhang X."/>
        </authorList>
    </citation>
    <scope>NUCLEOTIDE SEQUENCE [LARGE SCALE GENOMIC DNA]</scope>
    <source>
        <strain evidence="3 4">N19</strain>
    </source>
</reference>
<protein>
    <submittedName>
        <fullName evidence="3">Isochorismatase</fullName>
    </submittedName>
</protein>
<dbReference type="InterPro" id="IPR050272">
    <property type="entry name" value="Isochorismatase-like_hydrls"/>
</dbReference>
<feature type="domain" description="Isochorismatase-like" evidence="2">
    <location>
        <begin position="4"/>
        <end position="149"/>
    </location>
</feature>
<dbReference type="OrthoDB" id="9794942at2"/>
<evidence type="ECO:0000313" key="4">
    <source>
        <dbReference type="Proteomes" id="UP000186894"/>
    </source>
</evidence>
<keyword evidence="1" id="KW-0378">Hydrolase</keyword>
<sequence>MTKTALIIIDLQNDYFADGKFPLVGIDEATQTAAHILSAARTAGDLVIHIRHESAPGEDAPFFLAGTQGAEIHDQVKPLADEIVVTKQQINAFLGTNLQDVLKQNAISNVTIIGAMSHMCVDAAVRAASDLGFTTTVVHDAVATRDMEFGETTVPAKAVHAAFMAALAFGYANVVSSEDYLKAEPA</sequence>
<comment type="caution">
    <text evidence="3">The sequence shown here is derived from an EMBL/GenBank/DDBJ whole genome shotgun (WGS) entry which is preliminary data.</text>
</comment>
<evidence type="ECO:0000313" key="3">
    <source>
        <dbReference type="EMBL" id="OLP46361.1"/>
    </source>
</evidence>
<evidence type="ECO:0000256" key="1">
    <source>
        <dbReference type="ARBA" id="ARBA00022801"/>
    </source>
</evidence>
<dbReference type="GO" id="GO:0016787">
    <property type="term" value="F:hydrolase activity"/>
    <property type="evidence" value="ECO:0007669"/>
    <property type="project" value="UniProtKB-KW"/>
</dbReference>
<accession>A0A1Q8ZWA2</accession>
<dbReference type="EMBL" id="MKIM01000021">
    <property type="protein sequence ID" value="OLP46361.1"/>
    <property type="molecule type" value="Genomic_DNA"/>
</dbReference>
<name>A0A1Q8ZWA2_9HYPH</name>
<organism evidence="3 4">
    <name type="scientific">Rhizobium oryziradicis</name>
    <dbReference type="NCBI Taxonomy" id="1867956"/>
    <lineage>
        <taxon>Bacteria</taxon>
        <taxon>Pseudomonadati</taxon>
        <taxon>Pseudomonadota</taxon>
        <taxon>Alphaproteobacteria</taxon>
        <taxon>Hyphomicrobiales</taxon>
        <taxon>Rhizobiaceae</taxon>
        <taxon>Rhizobium/Agrobacterium group</taxon>
        <taxon>Rhizobium</taxon>
    </lineage>
</organism>
<dbReference type="AlphaFoldDB" id="A0A1Q8ZWA2"/>
<dbReference type="SUPFAM" id="SSF52499">
    <property type="entry name" value="Isochorismatase-like hydrolases"/>
    <property type="match status" value="1"/>
</dbReference>
<dbReference type="PANTHER" id="PTHR43540:SF1">
    <property type="entry name" value="ISOCHORISMATASE HYDROLASE"/>
    <property type="match status" value="1"/>
</dbReference>
<dbReference type="CDD" id="cd01014">
    <property type="entry name" value="nicotinamidase_related"/>
    <property type="match status" value="1"/>
</dbReference>
<gene>
    <name evidence="3" type="ORF">BJF95_04095</name>
</gene>
<proteinExistence type="predicted"/>
<dbReference type="Proteomes" id="UP000186894">
    <property type="component" value="Unassembled WGS sequence"/>
</dbReference>
<dbReference type="InterPro" id="IPR000868">
    <property type="entry name" value="Isochorismatase-like_dom"/>
</dbReference>
<evidence type="ECO:0000259" key="2">
    <source>
        <dbReference type="Pfam" id="PF00857"/>
    </source>
</evidence>
<dbReference type="Gene3D" id="3.40.50.850">
    <property type="entry name" value="Isochorismatase-like"/>
    <property type="match status" value="1"/>
</dbReference>